<proteinExistence type="predicted"/>
<dbReference type="GO" id="GO:0055085">
    <property type="term" value="P:transmembrane transport"/>
    <property type="evidence" value="ECO:0007669"/>
    <property type="project" value="InterPro"/>
</dbReference>
<dbReference type="InterPro" id="IPR004837">
    <property type="entry name" value="NaCa_Exmemb"/>
</dbReference>
<dbReference type="InterPro" id="IPR044880">
    <property type="entry name" value="NCX_ion-bd_dom_sf"/>
</dbReference>
<comment type="subcellular location">
    <subcellularLocation>
        <location evidence="1">Membrane</location>
        <topology evidence="1">Multi-pass membrane protein</topology>
    </subcellularLocation>
</comment>
<feature type="transmembrane region" description="Helical" evidence="5">
    <location>
        <begin position="271"/>
        <end position="293"/>
    </location>
</feature>
<name>A0A1H2JZK7_9BACT</name>
<evidence type="ECO:0000313" key="8">
    <source>
        <dbReference type="Proteomes" id="UP000199608"/>
    </source>
</evidence>
<dbReference type="EMBL" id="FNLL01000018">
    <property type="protein sequence ID" value="SDU61742.1"/>
    <property type="molecule type" value="Genomic_DNA"/>
</dbReference>
<feature type="transmembrane region" description="Helical" evidence="5">
    <location>
        <begin position="299"/>
        <end position="317"/>
    </location>
</feature>
<evidence type="ECO:0000256" key="1">
    <source>
        <dbReference type="ARBA" id="ARBA00004141"/>
    </source>
</evidence>
<keyword evidence="4 5" id="KW-0472">Membrane</keyword>
<feature type="transmembrane region" description="Helical" evidence="5">
    <location>
        <begin position="63"/>
        <end position="85"/>
    </location>
</feature>
<keyword evidence="2 5" id="KW-0812">Transmembrane</keyword>
<feature type="transmembrane region" description="Helical" evidence="5">
    <location>
        <begin position="162"/>
        <end position="180"/>
    </location>
</feature>
<evidence type="ECO:0000256" key="5">
    <source>
        <dbReference type="SAM" id="Phobius"/>
    </source>
</evidence>
<dbReference type="Gene3D" id="1.20.1420.30">
    <property type="entry name" value="NCX, central ion-binding region"/>
    <property type="match status" value="2"/>
</dbReference>
<reference evidence="8" key="1">
    <citation type="submission" date="2016-10" db="EMBL/GenBank/DDBJ databases">
        <authorList>
            <person name="Varghese N."/>
            <person name="Submissions S."/>
        </authorList>
    </citation>
    <scope>NUCLEOTIDE SEQUENCE [LARGE SCALE GENOMIC DNA]</scope>
    <source>
        <strain evidence="8">DSM 3384</strain>
    </source>
</reference>
<evidence type="ECO:0000259" key="6">
    <source>
        <dbReference type="Pfam" id="PF01699"/>
    </source>
</evidence>
<protein>
    <submittedName>
        <fullName evidence="7">Cation:H+ antiporter</fullName>
    </submittedName>
</protein>
<dbReference type="AlphaFoldDB" id="A0A1H2JZK7"/>
<feature type="domain" description="Sodium/calcium exchanger membrane region" evidence="6">
    <location>
        <begin position="232"/>
        <end position="338"/>
    </location>
</feature>
<feature type="domain" description="Sodium/calcium exchanger membrane region" evidence="6">
    <location>
        <begin position="37"/>
        <end position="178"/>
    </location>
</feature>
<feature type="transmembrane region" description="Helical" evidence="5">
    <location>
        <begin position="105"/>
        <end position="122"/>
    </location>
</feature>
<dbReference type="Pfam" id="PF01699">
    <property type="entry name" value="Na_Ca_ex"/>
    <property type="match status" value="2"/>
</dbReference>
<sequence length="342" mass="38098">MNDLISHAVSFLTSIKNIKGLQACVELLLTPGWWQLLLCFISCSFLMIFRLNAVEKNGFEGTLIGTLVMPYFSGFPNLCFAYLIARQGSNGAVVLENCLVNNVTTLTIVLALPSILWGLNLFHGNEQPRGEMKINHLSLLFSILAMIFFCAAVFLVSRDGKISSADGIMLMGIFFFWQLYHMFDVLKNNTRKAKTIKKRIFLDFILIAIFAWGIFSSIDNLIQWILLHGTGFFSKTNLGLLSGILMVLPNAFLAVYYAAIQRADIAYSSQIGDCHICIPLCIGLFALFSPITVPPSFEMALFIIMGASAGHFLFTAVSGKLPRFAGIILTCLYLFFIYKEII</sequence>
<dbReference type="GO" id="GO:0016020">
    <property type="term" value="C:membrane"/>
    <property type="evidence" value="ECO:0007669"/>
    <property type="project" value="UniProtKB-SubCell"/>
</dbReference>
<evidence type="ECO:0000256" key="4">
    <source>
        <dbReference type="ARBA" id="ARBA00023136"/>
    </source>
</evidence>
<feature type="transmembrane region" description="Helical" evidence="5">
    <location>
        <begin position="324"/>
        <end position="341"/>
    </location>
</feature>
<feature type="transmembrane region" description="Helical" evidence="5">
    <location>
        <begin position="33"/>
        <end position="51"/>
    </location>
</feature>
<feature type="transmembrane region" description="Helical" evidence="5">
    <location>
        <begin position="238"/>
        <end position="259"/>
    </location>
</feature>
<organism evidence="7 8">
    <name type="scientific">Desulfobacula phenolica</name>
    <dbReference type="NCBI Taxonomy" id="90732"/>
    <lineage>
        <taxon>Bacteria</taxon>
        <taxon>Pseudomonadati</taxon>
        <taxon>Thermodesulfobacteriota</taxon>
        <taxon>Desulfobacteria</taxon>
        <taxon>Desulfobacterales</taxon>
        <taxon>Desulfobacteraceae</taxon>
        <taxon>Desulfobacula</taxon>
    </lineage>
</organism>
<feature type="transmembrane region" description="Helical" evidence="5">
    <location>
        <begin position="134"/>
        <end position="156"/>
    </location>
</feature>
<evidence type="ECO:0000256" key="3">
    <source>
        <dbReference type="ARBA" id="ARBA00022989"/>
    </source>
</evidence>
<gene>
    <name evidence="7" type="ORF">SAMN04487931_1182</name>
</gene>
<dbReference type="RefSeq" id="WP_139169086.1">
    <property type="nucleotide sequence ID" value="NZ_FNLL01000018.1"/>
</dbReference>
<evidence type="ECO:0000313" key="7">
    <source>
        <dbReference type="EMBL" id="SDU61742.1"/>
    </source>
</evidence>
<feature type="transmembrane region" description="Helical" evidence="5">
    <location>
        <begin position="200"/>
        <end position="218"/>
    </location>
</feature>
<evidence type="ECO:0000256" key="2">
    <source>
        <dbReference type="ARBA" id="ARBA00022692"/>
    </source>
</evidence>
<keyword evidence="8" id="KW-1185">Reference proteome</keyword>
<dbReference type="Proteomes" id="UP000199608">
    <property type="component" value="Unassembled WGS sequence"/>
</dbReference>
<accession>A0A1H2JZK7</accession>
<keyword evidence="3 5" id="KW-1133">Transmembrane helix</keyword>